<keyword evidence="5" id="KW-0547">Nucleotide-binding</keyword>
<protein>
    <submittedName>
        <fullName evidence="12">ABC-type multidrug transport system, ATPase and permease component</fullName>
    </submittedName>
</protein>
<feature type="domain" description="ABC transmembrane type-1" evidence="11">
    <location>
        <begin position="19"/>
        <end position="319"/>
    </location>
</feature>
<reference evidence="13" key="1">
    <citation type="journal article" date="2012" name="Stand. Genomic Sci.">
        <title>Permanent draft genome sequence of the gliding predator Saprospira grandis strain Sa g1 (= HR1).</title>
        <authorList>
            <person name="Mavromatis K."/>
            <person name="Chertkov O."/>
            <person name="Lapidus A."/>
            <person name="Nolan M."/>
            <person name="Lucas S."/>
            <person name="Tice H."/>
            <person name="Del Rio T.G."/>
            <person name="Cheng J.F."/>
            <person name="Han C."/>
            <person name="Tapia R."/>
            <person name="Bruce D."/>
            <person name="Goodwin L.A."/>
            <person name="Pitluck S."/>
            <person name="Huntemann M."/>
            <person name="Liolios K."/>
            <person name="Pagani I."/>
            <person name="Ivanova N."/>
            <person name="Mikhailova N."/>
            <person name="Pati A."/>
            <person name="Chen A."/>
            <person name="Palaniappan K."/>
            <person name="Land M."/>
            <person name="Brambilla E.M."/>
            <person name="Rohde M."/>
            <person name="Spring S."/>
            <person name="Goker M."/>
            <person name="Detter J.C."/>
            <person name="Bristow J."/>
            <person name="Eisen J.A."/>
            <person name="Markowitz V."/>
            <person name="Hugenholtz P."/>
            <person name="Kyrpides N.C."/>
            <person name="Klenk H.P."/>
            <person name="Woyke T."/>
        </authorList>
    </citation>
    <scope>NUCLEOTIDE SEQUENCE [LARGE SCALE GENOMIC DNA]</scope>
    <source>
        <strain evidence="13">DSM 2844</strain>
    </source>
</reference>
<name>J0P410_9BACT</name>
<feature type="transmembrane region" description="Helical" evidence="9">
    <location>
        <begin position="151"/>
        <end position="170"/>
    </location>
</feature>
<evidence type="ECO:0000256" key="1">
    <source>
        <dbReference type="ARBA" id="ARBA00004651"/>
    </source>
</evidence>
<evidence type="ECO:0000313" key="12">
    <source>
        <dbReference type="EMBL" id="EJF54594.1"/>
    </source>
</evidence>
<dbReference type="PROSITE" id="PS50893">
    <property type="entry name" value="ABC_TRANSPORTER_2"/>
    <property type="match status" value="1"/>
</dbReference>
<dbReference type="InterPro" id="IPR036640">
    <property type="entry name" value="ABC1_TM_sf"/>
</dbReference>
<dbReference type="Gene3D" id="3.40.50.300">
    <property type="entry name" value="P-loop containing nucleotide triphosphate hydrolases"/>
    <property type="match status" value="1"/>
</dbReference>
<dbReference type="Pfam" id="PF00005">
    <property type="entry name" value="ABC_tran"/>
    <property type="match status" value="1"/>
</dbReference>
<dbReference type="PROSITE" id="PS00211">
    <property type="entry name" value="ABC_TRANSPORTER_1"/>
    <property type="match status" value="1"/>
</dbReference>
<dbReference type="SUPFAM" id="SSF52540">
    <property type="entry name" value="P-loop containing nucleoside triphosphate hydrolases"/>
    <property type="match status" value="1"/>
</dbReference>
<dbReference type="RefSeq" id="WP_002660330.1">
    <property type="nucleotide sequence ID" value="NZ_JH719942.1"/>
</dbReference>
<evidence type="ECO:0000256" key="2">
    <source>
        <dbReference type="ARBA" id="ARBA00022448"/>
    </source>
</evidence>
<dbReference type="InterPro" id="IPR003593">
    <property type="entry name" value="AAA+_ATPase"/>
</dbReference>
<dbReference type="GO" id="GO:0005886">
    <property type="term" value="C:plasma membrane"/>
    <property type="evidence" value="ECO:0007669"/>
    <property type="project" value="UniProtKB-SubCell"/>
</dbReference>
<feature type="transmembrane region" description="Helical" evidence="9">
    <location>
        <begin position="296"/>
        <end position="317"/>
    </location>
</feature>
<dbReference type="SMART" id="SM00382">
    <property type="entry name" value="AAA"/>
    <property type="match status" value="1"/>
</dbReference>
<dbReference type="Proteomes" id="UP000005113">
    <property type="component" value="Unassembled WGS sequence"/>
</dbReference>
<dbReference type="OrthoDB" id="9780296at2"/>
<dbReference type="Gene3D" id="1.20.1560.10">
    <property type="entry name" value="ABC transporter type 1, transmembrane domain"/>
    <property type="match status" value="1"/>
</dbReference>
<keyword evidence="2" id="KW-0813">Transport</keyword>
<gene>
    <name evidence="12" type="ORF">SapgrDRAFT_2945</name>
</gene>
<dbReference type="CDD" id="cd18541">
    <property type="entry name" value="ABC_6TM_TmrB_like"/>
    <property type="match status" value="1"/>
</dbReference>
<sequence>MRELAYLNKYFYKYRWRFLLGVLFVLASNYFRVLQPKVIRYALDLVIDNVYFYRLLEGSRLQADFFGQLGKILLFFGGLTLLFALLMGLFMYFMRQTLIVMSRLIERDLRQEIFQHYERLHLAFYRKNNTGDLMARLTEDVTKVRMYLGPAVMYGVNLIFLMVMVIGAMLSVSVELTLYSLIPLPILSFSIYYVTSIINKKSEAIQGQLSTINSLAQEVYSGIRVVKSYGREEAMADFFDEEIEDYKEKSLSLVRVEAMFRPLMIILIGASTIISVLLGGMLVIDGEISAGNIAEFIIYINMLTWPVTSIGWVASIVQRAAASQKRINEFLKTAVAVEDEAQGQTAPPLKGALQFKNVSFRYPDTGILALQKLNFSLKAGERMAIIGRTGSGKSTIADLLLRMYDIEEGQILVDGQSIRAYPLDQLRQQIAYVPQDVFLFSDTISNNIAFGAPEKSQEEIEQAARYAAVYDDIMNLDQGFASQVGERGVTLSGGQKQRVSLARALIKDPSLLLLDDCLSAVDTKTEAEITQYLKTVCADKTTIIITHRLYASLAFDKIMVLEEGQVVEVGSHEELIAKKEGYYYELYEKQRVEELEK</sequence>
<dbReference type="Pfam" id="PF00664">
    <property type="entry name" value="ABC_membrane"/>
    <property type="match status" value="1"/>
</dbReference>
<keyword evidence="4 9" id="KW-0812">Transmembrane</keyword>
<dbReference type="GO" id="GO:0016887">
    <property type="term" value="F:ATP hydrolysis activity"/>
    <property type="evidence" value="ECO:0007669"/>
    <property type="project" value="InterPro"/>
</dbReference>
<feature type="transmembrane region" description="Helical" evidence="9">
    <location>
        <begin position="176"/>
        <end position="195"/>
    </location>
</feature>
<keyword evidence="7 9" id="KW-1133">Transmembrane helix</keyword>
<dbReference type="PANTHER" id="PTHR43394">
    <property type="entry name" value="ATP-DEPENDENT PERMEASE MDL1, MITOCHONDRIAL"/>
    <property type="match status" value="1"/>
</dbReference>
<proteinExistence type="predicted"/>
<dbReference type="EMBL" id="JH719942">
    <property type="protein sequence ID" value="EJF54594.1"/>
    <property type="molecule type" value="Genomic_DNA"/>
</dbReference>
<dbReference type="GO" id="GO:0005524">
    <property type="term" value="F:ATP binding"/>
    <property type="evidence" value="ECO:0007669"/>
    <property type="project" value="UniProtKB-KW"/>
</dbReference>
<comment type="subcellular location">
    <subcellularLocation>
        <location evidence="1">Cell membrane</location>
        <topology evidence="1">Multi-pass membrane protein</topology>
    </subcellularLocation>
</comment>
<dbReference type="InterPro" id="IPR017871">
    <property type="entry name" value="ABC_transporter-like_CS"/>
</dbReference>
<evidence type="ECO:0000256" key="8">
    <source>
        <dbReference type="ARBA" id="ARBA00023136"/>
    </source>
</evidence>
<evidence type="ECO:0000256" key="3">
    <source>
        <dbReference type="ARBA" id="ARBA00022475"/>
    </source>
</evidence>
<dbReference type="InterPro" id="IPR003439">
    <property type="entry name" value="ABC_transporter-like_ATP-bd"/>
</dbReference>
<evidence type="ECO:0000256" key="5">
    <source>
        <dbReference type="ARBA" id="ARBA00022741"/>
    </source>
</evidence>
<evidence type="ECO:0000256" key="6">
    <source>
        <dbReference type="ARBA" id="ARBA00022840"/>
    </source>
</evidence>
<evidence type="ECO:0000256" key="9">
    <source>
        <dbReference type="SAM" id="Phobius"/>
    </source>
</evidence>
<dbReference type="SUPFAM" id="SSF90123">
    <property type="entry name" value="ABC transporter transmembrane region"/>
    <property type="match status" value="1"/>
</dbReference>
<evidence type="ECO:0000256" key="7">
    <source>
        <dbReference type="ARBA" id="ARBA00022989"/>
    </source>
</evidence>
<dbReference type="FunFam" id="3.40.50.300:FF:000221">
    <property type="entry name" value="Multidrug ABC transporter ATP-binding protein"/>
    <property type="match status" value="1"/>
</dbReference>
<feature type="transmembrane region" description="Helical" evidence="9">
    <location>
        <begin position="14"/>
        <end position="31"/>
    </location>
</feature>
<dbReference type="InterPro" id="IPR011527">
    <property type="entry name" value="ABC1_TM_dom"/>
</dbReference>
<dbReference type="HOGENOM" id="CLU_000604_84_3_10"/>
<feature type="transmembrane region" description="Helical" evidence="9">
    <location>
        <begin position="263"/>
        <end position="284"/>
    </location>
</feature>
<evidence type="ECO:0000256" key="4">
    <source>
        <dbReference type="ARBA" id="ARBA00022692"/>
    </source>
</evidence>
<accession>J0P410</accession>
<feature type="transmembrane region" description="Helical" evidence="9">
    <location>
        <begin position="72"/>
        <end position="93"/>
    </location>
</feature>
<dbReference type="AlphaFoldDB" id="J0P410"/>
<dbReference type="PROSITE" id="PS50929">
    <property type="entry name" value="ABC_TM1F"/>
    <property type="match status" value="1"/>
</dbReference>
<evidence type="ECO:0000259" key="10">
    <source>
        <dbReference type="PROSITE" id="PS50893"/>
    </source>
</evidence>
<evidence type="ECO:0000259" key="11">
    <source>
        <dbReference type="PROSITE" id="PS50929"/>
    </source>
</evidence>
<keyword evidence="6" id="KW-0067">ATP-binding</keyword>
<evidence type="ECO:0000313" key="13">
    <source>
        <dbReference type="Proteomes" id="UP000005113"/>
    </source>
</evidence>
<dbReference type="PANTHER" id="PTHR43394:SF1">
    <property type="entry name" value="ATP-BINDING CASSETTE SUB-FAMILY B MEMBER 10, MITOCHONDRIAL"/>
    <property type="match status" value="1"/>
</dbReference>
<dbReference type="GO" id="GO:0015421">
    <property type="term" value="F:ABC-type oligopeptide transporter activity"/>
    <property type="evidence" value="ECO:0007669"/>
    <property type="project" value="TreeGrafter"/>
</dbReference>
<keyword evidence="8 9" id="KW-0472">Membrane</keyword>
<organism evidence="12 13">
    <name type="scientific">Saprospira grandis DSM 2844</name>
    <dbReference type="NCBI Taxonomy" id="694433"/>
    <lineage>
        <taxon>Bacteria</taxon>
        <taxon>Pseudomonadati</taxon>
        <taxon>Bacteroidota</taxon>
        <taxon>Saprospiria</taxon>
        <taxon>Saprospirales</taxon>
        <taxon>Saprospiraceae</taxon>
        <taxon>Saprospira</taxon>
    </lineage>
</organism>
<feature type="domain" description="ABC transporter" evidence="10">
    <location>
        <begin position="353"/>
        <end position="588"/>
    </location>
</feature>
<dbReference type="InterPro" id="IPR039421">
    <property type="entry name" value="Type_1_exporter"/>
</dbReference>
<dbReference type="InterPro" id="IPR027417">
    <property type="entry name" value="P-loop_NTPase"/>
</dbReference>
<keyword evidence="3" id="KW-1003">Cell membrane</keyword>